<evidence type="ECO:0000313" key="2">
    <source>
        <dbReference type="EMBL" id="WNR43522.1"/>
    </source>
</evidence>
<protein>
    <submittedName>
        <fullName evidence="2">Uncharacterized protein</fullName>
    </submittedName>
</protein>
<dbReference type="RefSeq" id="WP_314797895.1">
    <property type="nucleotide sequence ID" value="NZ_CP130319.1"/>
</dbReference>
<keyword evidence="1" id="KW-1133">Transmembrane helix</keyword>
<keyword evidence="1" id="KW-0812">Transmembrane</keyword>
<evidence type="ECO:0000256" key="1">
    <source>
        <dbReference type="SAM" id="Phobius"/>
    </source>
</evidence>
<dbReference type="KEGG" id="proo:MJB10_20795"/>
<accession>A0AA96RLT6</accession>
<evidence type="ECO:0000313" key="3">
    <source>
        <dbReference type="Proteomes" id="UP001304650"/>
    </source>
</evidence>
<gene>
    <name evidence="2" type="ORF">MJB10_20795</name>
</gene>
<reference evidence="2" key="1">
    <citation type="submission" date="2022-02" db="EMBL/GenBank/DDBJ databases">
        <title>Paenibacillus sp. MBLB1832 Whole Genome Shotgun Sequencing.</title>
        <authorList>
            <person name="Hwang C.Y."/>
            <person name="Cho E.-S."/>
            <person name="Seo M.-J."/>
        </authorList>
    </citation>
    <scope>NUCLEOTIDE SEQUENCE</scope>
    <source>
        <strain evidence="2">MBLB1832</strain>
    </source>
</reference>
<dbReference type="AlphaFoldDB" id="A0AA96RLT6"/>
<keyword evidence="3" id="KW-1185">Reference proteome</keyword>
<dbReference type="Proteomes" id="UP001304650">
    <property type="component" value="Chromosome"/>
</dbReference>
<sequence length="73" mass="8105">MARNAMKMTGAYLLLFISFLTIILTWEVQLLSPLGGIFIVGVSCIGAILMWRDTTDSSLEVGEKIVKRAKTDR</sequence>
<dbReference type="EMBL" id="CP130319">
    <property type="protein sequence ID" value="WNR43522.1"/>
    <property type="molecule type" value="Genomic_DNA"/>
</dbReference>
<name>A0AA96RLT6_9BACL</name>
<feature type="transmembrane region" description="Helical" evidence="1">
    <location>
        <begin position="35"/>
        <end position="51"/>
    </location>
</feature>
<organism evidence="2 3">
    <name type="scientific">Paenibacillus roseopurpureus</name>
    <dbReference type="NCBI Taxonomy" id="2918901"/>
    <lineage>
        <taxon>Bacteria</taxon>
        <taxon>Bacillati</taxon>
        <taxon>Bacillota</taxon>
        <taxon>Bacilli</taxon>
        <taxon>Bacillales</taxon>
        <taxon>Paenibacillaceae</taxon>
        <taxon>Paenibacillus</taxon>
    </lineage>
</organism>
<proteinExistence type="predicted"/>
<keyword evidence="1" id="KW-0472">Membrane</keyword>